<dbReference type="SUPFAM" id="SSF158791">
    <property type="entry name" value="MgtE N-terminal domain-like"/>
    <property type="match status" value="1"/>
</dbReference>
<dbReference type="CDD" id="cd04606">
    <property type="entry name" value="CBS_pair_Mg_transporter"/>
    <property type="match status" value="1"/>
</dbReference>
<organism evidence="3 4">
    <name type="scientific">Clostridium pasteurianum BC1</name>
    <dbReference type="NCBI Taxonomy" id="86416"/>
    <lineage>
        <taxon>Bacteria</taxon>
        <taxon>Bacillati</taxon>
        <taxon>Bacillota</taxon>
        <taxon>Clostridia</taxon>
        <taxon>Eubacteriales</taxon>
        <taxon>Clostridiaceae</taxon>
        <taxon>Clostridium</taxon>
    </lineage>
</organism>
<dbReference type="InterPro" id="IPR046342">
    <property type="entry name" value="CBS_dom_sf"/>
</dbReference>
<dbReference type="PATRIC" id="fig|86416.3.peg.4877"/>
<dbReference type="eggNOG" id="COG2239">
    <property type="taxonomic scope" value="Bacteria"/>
</dbReference>
<dbReference type="SUPFAM" id="SSF54631">
    <property type="entry name" value="CBS-domain pair"/>
    <property type="match status" value="1"/>
</dbReference>
<dbReference type="PANTHER" id="PTHR43773">
    <property type="entry name" value="MAGNESIUM TRANSPORTER MGTE"/>
    <property type="match status" value="1"/>
</dbReference>
<evidence type="ECO:0000259" key="2">
    <source>
        <dbReference type="PROSITE" id="PS51371"/>
    </source>
</evidence>
<dbReference type="RefSeq" id="WP_015617830.1">
    <property type="nucleotide sequence ID" value="NC_021182.1"/>
</dbReference>
<evidence type="ECO:0000256" key="1">
    <source>
        <dbReference type="PROSITE-ProRule" id="PRU00703"/>
    </source>
</evidence>
<dbReference type="EMBL" id="CP003261">
    <property type="protein sequence ID" value="AGK99564.1"/>
    <property type="molecule type" value="Genomic_DNA"/>
</dbReference>
<evidence type="ECO:0000313" key="3">
    <source>
        <dbReference type="EMBL" id="AGK99564.1"/>
    </source>
</evidence>
<dbReference type="InterPro" id="IPR006669">
    <property type="entry name" value="MgtE_transporter"/>
</dbReference>
<dbReference type="STRING" id="86416.Clopa_4890"/>
<feature type="domain" description="CBS" evidence="2">
    <location>
        <begin position="287"/>
        <end position="349"/>
    </location>
</feature>
<dbReference type="Proteomes" id="UP000013523">
    <property type="component" value="Chromosome"/>
</dbReference>
<accession>R4KGD4</accession>
<dbReference type="Gene3D" id="3.10.580.10">
    <property type="entry name" value="CBS-domain"/>
    <property type="match status" value="1"/>
</dbReference>
<dbReference type="KEGG" id="cpas:Clopa_4890"/>
<dbReference type="InterPro" id="IPR006668">
    <property type="entry name" value="Mg_transptr_MgtE_intracell_dom"/>
</dbReference>
<dbReference type="GO" id="GO:0015095">
    <property type="term" value="F:magnesium ion transmembrane transporter activity"/>
    <property type="evidence" value="ECO:0007669"/>
    <property type="project" value="InterPro"/>
</dbReference>
<proteinExistence type="predicted"/>
<keyword evidence="1" id="KW-0129">CBS domain</keyword>
<keyword evidence="4" id="KW-1185">Reference proteome</keyword>
<dbReference type="HOGENOM" id="CLU_030870_1_0_9"/>
<sequence length="409" mass="46334">MEMNSFYLSRVLGRKILTRDRKVVGKVKDLGIRNQLKTPRVEAIKVKTSDGIIFISSKNISINKEDGQYVIICDEIKNSDSKDIMFLAHHVLDKQIIDVNGRKVVRVNDIRLANLVSGIFIVAVDIGTEGVLRRIGVAKPLMKMGLKVSNKLILWNDVETIFSSNENIMLSKTYNKLSILHPSDLADIIEDFDGNTGMKIFSSLDNAKAADVLEQMEEDAQLNLINNLSTDKVADILEEMPADEVADILDGLSEHKAEELLNNMEKESSDEVRELMEYEDNEVGSLMSTEYISLKSDLTIEEAINILRKLKPEEDEMYCIYVVDNNNKLIGTLSLRDIIISDSKDKLDNIMNRNFAYILDKDDIHELIKIVSKYNLLAVPIVNNEMNLLGNVIINDIIYELLKTKRRIG</sequence>
<dbReference type="PROSITE" id="PS51371">
    <property type="entry name" value="CBS"/>
    <property type="match status" value="2"/>
</dbReference>
<dbReference type="PANTHER" id="PTHR43773:SF1">
    <property type="entry name" value="MAGNESIUM TRANSPORTER MGTE"/>
    <property type="match status" value="1"/>
</dbReference>
<dbReference type="SMART" id="SM00116">
    <property type="entry name" value="CBS"/>
    <property type="match status" value="2"/>
</dbReference>
<dbReference type="GO" id="GO:0016020">
    <property type="term" value="C:membrane"/>
    <property type="evidence" value="ECO:0007669"/>
    <property type="project" value="InterPro"/>
</dbReference>
<gene>
    <name evidence="3" type="ORF">Clopa_4890</name>
</gene>
<dbReference type="AlphaFoldDB" id="R4KGD4"/>
<reference evidence="3 4" key="1">
    <citation type="submission" date="2012-01" db="EMBL/GenBank/DDBJ databases">
        <title>Complete sequence of chromosome of Clostridium pasteurianum BC1.</title>
        <authorList>
            <consortium name="US DOE Joint Genome Institute"/>
            <person name="Lucas S."/>
            <person name="Han J."/>
            <person name="Lapidus A."/>
            <person name="Cheng J.-F."/>
            <person name="Goodwin L."/>
            <person name="Pitluck S."/>
            <person name="Peters L."/>
            <person name="Mikhailova N."/>
            <person name="Teshima H."/>
            <person name="Detter J.C."/>
            <person name="Han C."/>
            <person name="Tapia R."/>
            <person name="Land M."/>
            <person name="Hauser L."/>
            <person name="Kyrpides N."/>
            <person name="Ivanova N."/>
            <person name="Pagani I."/>
            <person name="Dunn J."/>
            <person name="Taghavi S."/>
            <person name="Francis A."/>
            <person name="van der Lelie D."/>
            <person name="Woyke T."/>
        </authorList>
    </citation>
    <scope>NUCLEOTIDE SEQUENCE [LARGE SCALE GENOMIC DNA]</scope>
    <source>
        <strain evidence="3 4">BC1</strain>
    </source>
</reference>
<dbReference type="Pfam" id="PF00571">
    <property type="entry name" value="CBS"/>
    <property type="match status" value="2"/>
</dbReference>
<dbReference type="InterPro" id="IPR000644">
    <property type="entry name" value="CBS_dom"/>
</dbReference>
<dbReference type="Gene3D" id="1.25.60.10">
    <property type="entry name" value="MgtE N-terminal domain-like"/>
    <property type="match status" value="1"/>
</dbReference>
<dbReference type="Pfam" id="PF03448">
    <property type="entry name" value="MgtE_N"/>
    <property type="match status" value="1"/>
</dbReference>
<feature type="domain" description="CBS" evidence="2">
    <location>
        <begin position="351"/>
        <end position="408"/>
    </location>
</feature>
<evidence type="ECO:0000313" key="4">
    <source>
        <dbReference type="Proteomes" id="UP000013523"/>
    </source>
</evidence>
<protein>
    <submittedName>
        <fullName evidence="3">Mg/Co/Ni transporter MgtE with CBS domain</fullName>
    </submittedName>
</protein>
<dbReference type="OrthoDB" id="9790355at2"/>
<name>R4KGD4_CLOPA</name>
<dbReference type="InterPro" id="IPR038076">
    <property type="entry name" value="MgtE_N_sf"/>
</dbReference>
<dbReference type="SMART" id="SM00924">
    <property type="entry name" value="MgtE_N"/>
    <property type="match status" value="1"/>
</dbReference>